<evidence type="ECO:0000256" key="1">
    <source>
        <dbReference type="SAM" id="MobiDB-lite"/>
    </source>
</evidence>
<reference evidence="4" key="1">
    <citation type="submission" date="2016-02" db="EMBL/GenBank/DDBJ databases">
        <title>Comparative genomics of biotechnologically important yeasts.</title>
        <authorList>
            <consortium name="DOE Joint Genome Institute"/>
            <person name="Riley R."/>
            <person name="Haridas S."/>
            <person name="Wolfe K.H."/>
            <person name="Lopes M.R."/>
            <person name="Hittinger C.T."/>
            <person name="Goker M."/>
            <person name="Salamov A."/>
            <person name="Wisecaver J."/>
            <person name="Long T.M."/>
            <person name="Aerts A.L."/>
            <person name="Barry K."/>
            <person name="Choi C."/>
            <person name="Clum A."/>
            <person name="Coughlan A.Y."/>
            <person name="Deshpande S."/>
            <person name="Douglass A.P."/>
            <person name="Hanson S.J."/>
            <person name="Klenk H.-P."/>
            <person name="Labutti K."/>
            <person name="Lapidus A."/>
            <person name="Lindquist E."/>
            <person name="Lipzen A."/>
            <person name="Meier-Kolthoff J.P."/>
            <person name="Ohm R.A."/>
            <person name="Otillar R.P."/>
            <person name="Pangilinan J."/>
            <person name="Peng Y."/>
            <person name="Rokas A."/>
            <person name="Rosa C.A."/>
            <person name="Scheuner C."/>
            <person name="Sibirny A.A."/>
            <person name="Slot J.C."/>
            <person name="Stielow J.B."/>
            <person name="Sun H."/>
            <person name="Kurtzman C.P."/>
            <person name="Blackwell M."/>
            <person name="Jeffries T.W."/>
            <person name="Grigoriev I.V."/>
        </authorList>
    </citation>
    <scope>NUCLEOTIDE SEQUENCE [LARGE SCALE GENOMIC DNA]</scope>
    <source>
        <strain evidence="4">NRRL Y-17796</strain>
    </source>
</reference>
<gene>
    <name evidence="3" type="ORF">CANCADRAFT_4409</name>
</gene>
<organism evidence="3 4">
    <name type="scientific">Tortispora caseinolytica NRRL Y-17796</name>
    <dbReference type="NCBI Taxonomy" id="767744"/>
    <lineage>
        <taxon>Eukaryota</taxon>
        <taxon>Fungi</taxon>
        <taxon>Dikarya</taxon>
        <taxon>Ascomycota</taxon>
        <taxon>Saccharomycotina</taxon>
        <taxon>Trigonopsidomycetes</taxon>
        <taxon>Trigonopsidales</taxon>
        <taxon>Trigonopsidaceae</taxon>
        <taxon>Tortispora</taxon>
    </lineage>
</organism>
<dbReference type="PANTHER" id="PTHR12984">
    <property type="entry name" value="SCY1-RELATED S/T PROTEIN KINASE-LIKE"/>
    <property type="match status" value="1"/>
</dbReference>
<dbReference type="Pfam" id="PF07714">
    <property type="entry name" value="PK_Tyr_Ser-Thr"/>
    <property type="match status" value="1"/>
</dbReference>
<dbReference type="SUPFAM" id="SSF56112">
    <property type="entry name" value="Protein kinase-like (PK-like)"/>
    <property type="match status" value="1"/>
</dbReference>
<dbReference type="PROSITE" id="PS50011">
    <property type="entry name" value="PROTEIN_KINASE_DOM"/>
    <property type="match status" value="1"/>
</dbReference>
<feature type="compositionally biased region" description="Polar residues" evidence="1">
    <location>
        <begin position="594"/>
        <end position="610"/>
    </location>
</feature>
<keyword evidence="4" id="KW-1185">Reference proteome</keyword>
<dbReference type="EMBL" id="KV453843">
    <property type="protein sequence ID" value="ODV89783.1"/>
    <property type="molecule type" value="Genomic_DNA"/>
</dbReference>
<dbReference type="PANTHER" id="PTHR12984:SF3">
    <property type="entry name" value="N-TERMINAL KINASE-LIKE PROTEIN"/>
    <property type="match status" value="1"/>
</dbReference>
<dbReference type="Proteomes" id="UP000095023">
    <property type="component" value="Unassembled WGS sequence"/>
</dbReference>
<evidence type="ECO:0000313" key="3">
    <source>
        <dbReference type="EMBL" id="ODV89783.1"/>
    </source>
</evidence>
<dbReference type="Gene3D" id="3.30.200.20">
    <property type="entry name" value="Phosphorylase Kinase, domain 1"/>
    <property type="match status" value="1"/>
</dbReference>
<feature type="compositionally biased region" description="Basic and acidic residues" evidence="1">
    <location>
        <begin position="654"/>
        <end position="675"/>
    </location>
</feature>
<dbReference type="InterPro" id="IPR001245">
    <property type="entry name" value="Ser-Thr/Tyr_kinase_cat_dom"/>
</dbReference>
<feature type="region of interest" description="Disordered" evidence="1">
    <location>
        <begin position="594"/>
        <end position="690"/>
    </location>
</feature>
<dbReference type="Pfam" id="PF12717">
    <property type="entry name" value="Cnd1"/>
    <property type="match status" value="1"/>
</dbReference>
<dbReference type="InterPro" id="IPR000719">
    <property type="entry name" value="Prot_kinase_dom"/>
</dbReference>
<dbReference type="InterPro" id="IPR051177">
    <property type="entry name" value="CIK-Related_Protein"/>
</dbReference>
<name>A0A1E4TDK3_9ASCO</name>
<dbReference type="GO" id="GO:0005737">
    <property type="term" value="C:cytoplasm"/>
    <property type="evidence" value="ECO:0007669"/>
    <property type="project" value="TreeGrafter"/>
</dbReference>
<dbReference type="GO" id="GO:0005524">
    <property type="term" value="F:ATP binding"/>
    <property type="evidence" value="ECO:0007669"/>
    <property type="project" value="InterPro"/>
</dbReference>
<feature type="domain" description="Protein kinase" evidence="2">
    <location>
        <begin position="8"/>
        <end position="339"/>
    </location>
</feature>
<dbReference type="InterPro" id="IPR032682">
    <property type="entry name" value="Cnd1_C"/>
</dbReference>
<dbReference type="Gene3D" id="1.25.10.10">
    <property type="entry name" value="Leucine-rich Repeat Variant"/>
    <property type="match status" value="1"/>
</dbReference>
<dbReference type="SMART" id="SM00220">
    <property type="entry name" value="S_TKc"/>
    <property type="match status" value="1"/>
</dbReference>
<dbReference type="OrthoDB" id="447103at2759"/>
<evidence type="ECO:0000313" key="4">
    <source>
        <dbReference type="Proteomes" id="UP000095023"/>
    </source>
</evidence>
<dbReference type="InterPro" id="IPR016024">
    <property type="entry name" value="ARM-type_fold"/>
</dbReference>
<dbReference type="GO" id="GO:0006409">
    <property type="term" value="P:tRNA export from nucleus"/>
    <property type="evidence" value="ECO:0007669"/>
    <property type="project" value="TreeGrafter"/>
</dbReference>
<dbReference type="InterPro" id="IPR011009">
    <property type="entry name" value="Kinase-like_dom_sf"/>
</dbReference>
<evidence type="ECO:0000259" key="2">
    <source>
        <dbReference type="PROSITE" id="PS50011"/>
    </source>
</evidence>
<dbReference type="GO" id="GO:0004672">
    <property type="term" value="F:protein kinase activity"/>
    <property type="evidence" value="ECO:0007669"/>
    <property type="project" value="InterPro"/>
</dbReference>
<protein>
    <recommendedName>
        <fullName evidence="2">Protein kinase domain-containing protein</fullName>
    </recommendedName>
</protein>
<feature type="compositionally biased region" description="Acidic residues" evidence="1">
    <location>
        <begin position="676"/>
        <end position="690"/>
    </location>
</feature>
<dbReference type="InterPro" id="IPR011989">
    <property type="entry name" value="ARM-like"/>
</dbReference>
<accession>A0A1E4TDK3</accession>
<sequence>MDFLRSTISNIRSVGSGYTLLEYWPADKQPALWKVRSAVRNADATPCTVWLFEGADAKRTRMAQNAVKRLRTISHPSIVKYYDSTESSATIQLVTERVYPAETQGQSPESLLLGISQITKALDHLNSNNIVHANICLPSIVASESGLWKIAGCELMASVTDFDVTSHAAALQLLHHDSYVPPESAHVSVTDTLVVCIDSYGLATLIYETFSGIPPAGPAALVNAPAVPSSLKQLLAQIGHPQIQRRRPVRAFLKAAERTAFASPLIAFVESLDVPPPYQNLDDWTHIIDEYVSYATQLPAGFAQAKILPALLSLVANATTLQPSVFVAITDIVVASQSINEAQFDRDIAPAYVKGFSMRDRTIRLSLLEALPRIIDRFKQRTVADRIFYSFITGFSDSAPAIREMTVRSVVALATKLNDRQLNGDLLRHLARCQSDPEPPIRTNTIICLEKIASYLNKSSRPKVLANAFGKALRDPFPRARLAAVLSFKEVAEYFSPNDVAELVLPALSSALLDKDAKIRANVKSVFELYYRKVLDHSETLPDISELDAPALGSAKATDSVSTTPQSETAGFWSTFATSSISKGIGMISGDISDTNSEAGLRSETSTPFSSRPPLRQAASALSIESDRSYSATPKEPTESLARKTGGLSLKPSKRADKLKKEDLLPKKKTISLDEKIDDDDSSAWDDAWE</sequence>
<dbReference type="SUPFAM" id="SSF48371">
    <property type="entry name" value="ARM repeat"/>
    <property type="match status" value="1"/>
</dbReference>
<dbReference type="AlphaFoldDB" id="A0A1E4TDK3"/>
<dbReference type="Gene3D" id="1.10.510.10">
    <property type="entry name" value="Transferase(Phosphotransferase) domain 1"/>
    <property type="match status" value="1"/>
</dbReference>
<proteinExistence type="predicted"/>